<organism evidence="2">
    <name type="scientific">Zooxanthella nutricula</name>
    <dbReference type="NCBI Taxonomy" id="1333877"/>
    <lineage>
        <taxon>Eukaryota</taxon>
        <taxon>Sar</taxon>
        <taxon>Alveolata</taxon>
        <taxon>Dinophyceae</taxon>
        <taxon>Peridiniales</taxon>
        <taxon>Peridiniales incertae sedis</taxon>
        <taxon>Zooxanthella</taxon>
    </lineage>
</organism>
<protein>
    <submittedName>
        <fullName evidence="2">Uncharacterized protein</fullName>
    </submittedName>
</protein>
<feature type="transmembrane region" description="Helical" evidence="1">
    <location>
        <begin position="47"/>
        <end position="66"/>
    </location>
</feature>
<proteinExistence type="predicted"/>
<feature type="transmembrane region" description="Helical" evidence="1">
    <location>
        <begin position="300"/>
        <end position="325"/>
    </location>
</feature>
<evidence type="ECO:0000313" key="2">
    <source>
        <dbReference type="EMBL" id="CAD9510492.1"/>
    </source>
</evidence>
<name>A0A6U6HSS6_9DINO</name>
<keyword evidence="1" id="KW-1133">Transmembrane helix</keyword>
<sequence>MGFEGLRPDALPEQQALLKGRAFSIHPLSAAGHLDGWRVLECTWQPILVFLFTLVLLTTPGIRYGAEGTTAVLQYVGLTVLLAYPVGAVALLLVGVGAAAAGTRVRSSAVAYWAWWPVWKLILCALAAWAGSSLGNSLWHTQLYPHARMERMQAYSGVDPRTATSTRLQDAGVVAFTASAGVDRTRSGCLHRGSTFCVAPIVPGGELAANSSEERQDFFMAGVDCCSCPGEFRCGAWDVPAAPGGLRIFDADRNDHFRLAAEEWATTHGRTLRRPMFFSWVTDPVAAYKELYDRATMVKAFALVVGPLTIVLAAVALNGAIGLLVGAKLAAPIETPLPPPGLGRALSSQLLPHMHRHYMLQQEEGGGAAPLVKYAVL</sequence>
<reference evidence="2" key="1">
    <citation type="submission" date="2021-01" db="EMBL/GenBank/DDBJ databases">
        <authorList>
            <person name="Corre E."/>
            <person name="Pelletier E."/>
            <person name="Niang G."/>
            <person name="Scheremetjew M."/>
            <person name="Finn R."/>
            <person name="Kale V."/>
            <person name="Holt S."/>
            <person name="Cochrane G."/>
            <person name="Meng A."/>
            <person name="Brown T."/>
            <person name="Cohen L."/>
        </authorList>
    </citation>
    <scope>NUCLEOTIDE SEQUENCE</scope>
    <source>
        <strain evidence="2">RCC3387</strain>
    </source>
</reference>
<feature type="transmembrane region" description="Helical" evidence="1">
    <location>
        <begin position="78"/>
        <end position="101"/>
    </location>
</feature>
<keyword evidence="1" id="KW-0472">Membrane</keyword>
<evidence type="ECO:0000256" key="1">
    <source>
        <dbReference type="SAM" id="Phobius"/>
    </source>
</evidence>
<accession>A0A6U6HSS6</accession>
<dbReference type="AlphaFoldDB" id="A0A6U6HSS6"/>
<gene>
    <name evidence="2" type="ORF">BRAN1462_LOCUS6757</name>
</gene>
<keyword evidence="1" id="KW-0812">Transmembrane</keyword>
<dbReference type="EMBL" id="HBGW01010615">
    <property type="protein sequence ID" value="CAD9510492.1"/>
    <property type="molecule type" value="Transcribed_RNA"/>
</dbReference>
<feature type="transmembrane region" description="Helical" evidence="1">
    <location>
        <begin position="113"/>
        <end position="139"/>
    </location>
</feature>